<gene>
    <name evidence="1" type="ORF">GCM10007315_21920</name>
</gene>
<dbReference type="RefSeq" id="WP_189411711.1">
    <property type="nucleotide sequence ID" value="NZ_BMYJ01000006.1"/>
</dbReference>
<reference evidence="1" key="2">
    <citation type="submission" date="2020-09" db="EMBL/GenBank/DDBJ databases">
        <authorList>
            <person name="Sun Q."/>
            <person name="Kim S."/>
        </authorList>
    </citation>
    <scope>NUCLEOTIDE SEQUENCE</scope>
    <source>
        <strain evidence="1">KCTC 23310</strain>
    </source>
</reference>
<dbReference type="EMBL" id="BMYJ01000006">
    <property type="protein sequence ID" value="GHC57994.1"/>
    <property type="molecule type" value="Genomic_DNA"/>
</dbReference>
<sequence>MSVIITDQGFSKAEPAPEPVPFAEREAHQGSVTMASTDDPVALQPYFAGLRLVHVDFPAFSDGRGFTIARRLRMLGYKGHLRAQGHILPDQYAMIRRVGFDDVEISDELAQRLTEDAWKFRADWQANDYLARMRG</sequence>
<evidence type="ECO:0000313" key="2">
    <source>
        <dbReference type="Proteomes" id="UP000638981"/>
    </source>
</evidence>
<proteinExistence type="predicted"/>
<evidence type="ECO:0008006" key="3">
    <source>
        <dbReference type="Google" id="ProtNLM"/>
    </source>
</evidence>
<protein>
    <recommendedName>
        <fullName evidence="3">DUF934 domain-containing protein</fullName>
    </recommendedName>
</protein>
<evidence type="ECO:0000313" key="1">
    <source>
        <dbReference type="EMBL" id="GHC57994.1"/>
    </source>
</evidence>
<dbReference type="Pfam" id="PF06073">
    <property type="entry name" value="DUF934"/>
    <property type="match status" value="1"/>
</dbReference>
<reference evidence="1" key="1">
    <citation type="journal article" date="2014" name="Int. J. Syst. Evol. Microbiol.">
        <title>Complete genome sequence of Corynebacterium casei LMG S-19264T (=DSM 44701T), isolated from a smear-ripened cheese.</title>
        <authorList>
            <consortium name="US DOE Joint Genome Institute (JGI-PGF)"/>
            <person name="Walter F."/>
            <person name="Albersmeier A."/>
            <person name="Kalinowski J."/>
            <person name="Ruckert C."/>
        </authorList>
    </citation>
    <scope>NUCLEOTIDE SEQUENCE</scope>
    <source>
        <strain evidence="1">KCTC 23310</strain>
    </source>
</reference>
<accession>A0A918TQY8</accession>
<name>A0A918TQY8_9RHOB</name>
<dbReference type="Proteomes" id="UP000638981">
    <property type="component" value="Unassembled WGS sequence"/>
</dbReference>
<keyword evidence="2" id="KW-1185">Reference proteome</keyword>
<comment type="caution">
    <text evidence="1">The sequence shown here is derived from an EMBL/GenBank/DDBJ whole genome shotgun (WGS) entry which is preliminary data.</text>
</comment>
<organism evidence="1 2">
    <name type="scientific">Neogemmobacter tilapiae</name>
    <dbReference type="NCBI Taxonomy" id="875041"/>
    <lineage>
        <taxon>Bacteria</taxon>
        <taxon>Pseudomonadati</taxon>
        <taxon>Pseudomonadota</taxon>
        <taxon>Alphaproteobacteria</taxon>
        <taxon>Rhodobacterales</taxon>
        <taxon>Paracoccaceae</taxon>
        <taxon>Neogemmobacter</taxon>
    </lineage>
</organism>
<dbReference type="InterPro" id="IPR008318">
    <property type="entry name" value="UCP030820"/>
</dbReference>
<dbReference type="AlphaFoldDB" id="A0A918TQY8"/>